<protein>
    <submittedName>
        <fullName evidence="2">Uncharacterized protein</fullName>
    </submittedName>
</protein>
<dbReference type="PANTHER" id="PTHR34496">
    <property type="entry name" value="GLCNAC TRANSFERASE-RELATED"/>
    <property type="match status" value="1"/>
</dbReference>
<dbReference type="InterPro" id="IPR029044">
    <property type="entry name" value="Nucleotide-diphossugar_trans"/>
</dbReference>
<feature type="region of interest" description="Disordered" evidence="1">
    <location>
        <begin position="35"/>
        <end position="54"/>
    </location>
</feature>
<reference evidence="2 3" key="1">
    <citation type="journal article" date="2015" name="Genome Biol. Evol.">
        <title>Comparative Genomics of a Bacterivorous Green Alga Reveals Evolutionary Causalities and Consequences of Phago-Mixotrophic Mode of Nutrition.</title>
        <authorList>
            <person name="Burns J.A."/>
            <person name="Paasch A."/>
            <person name="Narechania A."/>
            <person name="Kim E."/>
        </authorList>
    </citation>
    <scope>NUCLEOTIDE SEQUENCE [LARGE SCALE GENOMIC DNA]</scope>
    <source>
        <strain evidence="2 3">PLY_AMNH</strain>
    </source>
</reference>
<name>A0AAE0F4Y0_9CHLO</name>
<dbReference type="AlphaFoldDB" id="A0AAE0F4Y0"/>
<evidence type="ECO:0000256" key="1">
    <source>
        <dbReference type="SAM" id="MobiDB-lite"/>
    </source>
</evidence>
<dbReference type="InterPro" id="IPR021067">
    <property type="entry name" value="Glycosyltransferase"/>
</dbReference>
<feature type="region of interest" description="Disordered" evidence="1">
    <location>
        <begin position="274"/>
        <end position="298"/>
    </location>
</feature>
<dbReference type="PANTHER" id="PTHR34496:SF9">
    <property type="entry name" value="[SKP1-PROTEIN]-HYDROXYPROLINE N-ACETYLGLUCOSAMINYLTRANSFERASE"/>
    <property type="match status" value="1"/>
</dbReference>
<dbReference type="EMBL" id="LGRX02025750">
    <property type="protein sequence ID" value="KAK3251918.1"/>
    <property type="molecule type" value="Genomic_DNA"/>
</dbReference>
<accession>A0AAE0F4Y0</accession>
<evidence type="ECO:0000313" key="3">
    <source>
        <dbReference type="Proteomes" id="UP001190700"/>
    </source>
</evidence>
<keyword evidence="3" id="KW-1185">Reference proteome</keyword>
<proteinExistence type="predicted"/>
<evidence type="ECO:0000313" key="2">
    <source>
        <dbReference type="EMBL" id="KAK3251918.1"/>
    </source>
</evidence>
<sequence length="298" mass="33229">MTASVVEELGKIRDGEEQMKYVESCKAFQLEATPRGEDSLRAKPKSAKQALPEGVRKQVREIHMPFHEAEGPQYARHLAARLYAGEEYCLQIDSHMRFKRGWDHSMLQMLHACPSLHPILTTYPLAYKLDTTTVADSEGRLVGTIGRPGSALLPDADDDRPSVICATKFGPTGLCHMAAHQLHEPHREPLPGLFWAGMCSFSRAEALMGTAPPDPHAPYLHLGDEASTGCRLWTHGWDFFVPCKNVIYHLYRNDYRQAEGREDRRMGLQLYAGEEEASGGIDQAPPRPPSPPITIFAS</sequence>
<dbReference type="Proteomes" id="UP001190700">
    <property type="component" value="Unassembled WGS sequence"/>
</dbReference>
<organism evidence="2 3">
    <name type="scientific">Cymbomonas tetramitiformis</name>
    <dbReference type="NCBI Taxonomy" id="36881"/>
    <lineage>
        <taxon>Eukaryota</taxon>
        <taxon>Viridiplantae</taxon>
        <taxon>Chlorophyta</taxon>
        <taxon>Pyramimonadophyceae</taxon>
        <taxon>Pyramimonadales</taxon>
        <taxon>Pyramimonadaceae</taxon>
        <taxon>Cymbomonas</taxon>
    </lineage>
</organism>
<gene>
    <name evidence="2" type="ORF">CYMTET_38766</name>
</gene>
<dbReference type="Pfam" id="PF11397">
    <property type="entry name" value="GlcNAc"/>
    <property type="match status" value="2"/>
</dbReference>
<dbReference type="SUPFAM" id="SSF53448">
    <property type="entry name" value="Nucleotide-diphospho-sugar transferases"/>
    <property type="match status" value="1"/>
</dbReference>
<comment type="caution">
    <text evidence="2">The sequence shown here is derived from an EMBL/GenBank/DDBJ whole genome shotgun (WGS) entry which is preliminary data.</text>
</comment>